<keyword evidence="2" id="KW-1185">Reference proteome</keyword>
<dbReference type="Proteomes" id="UP000242804">
    <property type="component" value="Segment"/>
</dbReference>
<reference evidence="1 2" key="1">
    <citation type="journal article" date="2006" name="J. Virol.">
        <title>Sequence analysis and organization of the Neodiprion abietis nucleopolyhedrovirus genome.</title>
        <authorList>
            <person name="Duffy S.P."/>
            <person name="Young A.M."/>
            <person name="Morin B."/>
            <person name="Lucarotti C.J."/>
            <person name="Koop B.F."/>
            <person name="Levin D.B."/>
        </authorList>
    </citation>
    <scope>NUCLEOTIDE SEQUENCE [LARGE SCALE GENOMIC DNA]</scope>
</reference>
<dbReference type="RefSeq" id="YP_667918.1">
    <property type="nucleotide sequence ID" value="NC_008252.1"/>
</dbReference>
<dbReference type="EMBL" id="DQ317692">
    <property type="protein sequence ID" value="ABC74944.1"/>
    <property type="molecule type" value="Genomic_DNA"/>
</dbReference>
<dbReference type="KEGG" id="vg:4179123"/>
<organism evidence="1 2">
    <name type="scientific">Neodiprion abietis nucleopolyhedrovirus</name>
    <dbReference type="NCBI Taxonomy" id="204507"/>
    <lineage>
        <taxon>Viruses</taxon>
        <taxon>Viruses incertae sedis</taxon>
        <taxon>Naldaviricetes</taxon>
        <taxon>Lefavirales</taxon>
        <taxon>Baculoviridae</taxon>
        <taxon>Gammabaculovirus</taxon>
        <taxon>Gammabaculovirus neabietis</taxon>
    </lineage>
</organism>
<proteinExistence type="predicted"/>
<evidence type="ECO:0000313" key="1">
    <source>
        <dbReference type="EMBL" id="ABC74944.1"/>
    </source>
</evidence>
<accession>Q0ZP10</accession>
<name>Q0ZP10_9CBAC</name>
<dbReference type="GeneID" id="4179123"/>
<evidence type="ECO:0000313" key="2">
    <source>
        <dbReference type="Proteomes" id="UP000242804"/>
    </source>
</evidence>
<sequence>MQTLLLIAIILVCTLTCLWFAKDGPIATLNDYNFLYYNLNFISPKLIKFVQNDYLRTTG</sequence>
<protein>
    <submittedName>
        <fullName evidence="1">Uncharacterized protein</fullName>
    </submittedName>
</protein>